<proteinExistence type="predicted"/>
<gene>
    <name evidence="1" type="ORF">BV25DRAFT_1890952</name>
</gene>
<keyword evidence="2" id="KW-1185">Reference proteome</keyword>
<sequence>MSFHDATTIVHNGPNGGVVHLPLRKVEVKIKVIDVCAQIVLAHTFANTEENATKEAKFMFPVPASAAVCAFQMETSSGGLVVGVVKERSEAQAAYAAAVDAGSKMAGIVNWAADDIFTMSVGSIPPKTTVRTKLICVMNLMDNATPEEVRLQLPMAVGALRYGTPPPDTLGATSAVQRTRLHISVTIQTGGELLDVSSPSHPTLSSTPYLTHHGTASGRRMTASMKSPTFLESDFVLAIRARGFDAPRAFAEVDDETGTVAIQLSVVPSFNIPRVPIQEYIFLVDRSGSMSGGRIETARVALTALLKALPSEGTMFNIFSFGNECNSMWPISRSYDQRSIQDATNHVGFMEANYGGTEIKSALEQVFRKRNVSIPTAVFVLTDGESHDIADTTAAVRHAVRTSAANAPLRVFTLGIGDTASSAMCHGIAHEGQGVYLFAISKDEIIGKCAALVRAGKRPLIEETTVDWGVGTAQLNTPDEPNTTFVGVELRPPPTIQQAPATIESLYKGRRFVVYAILKTGVVPNSIILRGKVQNGVDVLNLPVPVKGVKSFGEGEGELPIHVLAARNIIYDLQAKKGSRPDAIGVGSEEDIWRAAIVRLGVQYKVVSKHTSFVAVDGGEQVRAARTRMHQARYGRNESRDQRTSRQTYDWNDYLQVAFDRITGAFSAILGYSNPRPNTMPGALPSRGERDSDPDEGSEDEWQSEIWDEDGEIEGVGDEDDDGYSSAMTHSTMSSLESLSDWEEPRSRPRQRQRRERPNPRTERRSPSPQILSQPYQQPHSDDGQLPAPPIEQQVLQLMDLQSFDGSFAPNSTLEGILGENAMAENTRLGVDEKVWASVLAMIYLEKRLIGQRELLDSLVEKIMEYLEKTTRKDKLASLVSRAKQLVV</sequence>
<organism evidence="1 2">
    <name type="scientific">Artomyces pyxidatus</name>
    <dbReference type="NCBI Taxonomy" id="48021"/>
    <lineage>
        <taxon>Eukaryota</taxon>
        <taxon>Fungi</taxon>
        <taxon>Dikarya</taxon>
        <taxon>Basidiomycota</taxon>
        <taxon>Agaricomycotina</taxon>
        <taxon>Agaricomycetes</taxon>
        <taxon>Russulales</taxon>
        <taxon>Auriscalpiaceae</taxon>
        <taxon>Artomyces</taxon>
    </lineage>
</organism>
<protein>
    <submittedName>
        <fullName evidence="1">Uncharacterized protein</fullName>
    </submittedName>
</protein>
<name>A0ACB8SQU7_9AGAM</name>
<dbReference type="EMBL" id="MU277233">
    <property type="protein sequence ID" value="KAI0058597.1"/>
    <property type="molecule type" value="Genomic_DNA"/>
</dbReference>
<evidence type="ECO:0000313" key="1">
    <source>
        <dbReference type="EMBL" id="KAI0058597.1"/>
    </source>
</evidence>
<dbReference type="Proteomes" id="UP000814140">
    <property type="component" value="Unassembled WGS sequence"/>
</dbReference>
<accession>A0ACB8SQU7</accession>
<evidence type="ECO:0000313" key="2">
    <source>
        <dbReference type="Proteomes" id="UP000814140"/>
    </source>
</evidence>
<reference evidence="1" key="1">
    <citation type="submission" date="2021-03" db="EMBL/GenBank/DDBJ databases">
        <authorList>
            <consortium name="DOE Joint Genome Institute"/>
            <person name="Ahrendt S."/>
            <person name="Looney B.P."/>
            <person name="Miyauchi S."/>
            <person name="Morin E."/>
            <person name="Drula E."/>
            <person name="Courty P.E."/>
            <person name="Chicoki N."/>
            <person name="Fauchery L."/>
            <person name="Kohler A."/>
            <person name="Kuo A."/>
            <person name="Labutti K."/>
            <person name="Pangilinan J."/>
            <person name="Lipzen A."/>
            <person name="Riley R."/>
            <person name="Andreopoulos W."/>
            <person name="He G."/>
            <person name="Johnson J."/>
            <person name="Barry K.W."/>
            <person name="Grigoriev I.V."/>
            <person name="Nagy L."/>
            <person name="Hibbett D."/>
            <person name="Henrissat B."/>
            <person name="Matheny P.B."/>
            <person name="Labbe J."/>
            <person name="Martin F."/>
        </authorList>
    </citation>
    <scope>NUCLEOTIDE SEQUENCE</scope>
    <source>
        <strain evidence="1">HHB10654</strain>
    </source>
</reference>
<comment type="caution">
    <text evidence="1">The sequence shown here is derived from an EMBL/GenBank/DDBJ whole genome shotgun (WGS) entry which is preliminary data.</text>
</comment>
<reference evidence="1" key="2">
    <citation type="journal article" date="2022" name="New Phytol.">
        <title>Evolutionary transition to the ectomycorrhizal habit in the genomes of a hyperdiverse lineage of mushroom-forming fungi.</title>
        <authorList>
            <person name="Looney B."/>
            <person name="Miyauchi S."/>
            <person name="Morin E."/>
            <person name="Drula E."/>
            <person name="Courty P.E."/>
            <person name="Kohler A."/>
            <person name="Kuo A."/>
            <person name="LaButti K."/>
            <person name="Pangilinan J."/>
            <person name="Lipzen A."/>
            <person name="Riley R."/>
            <person name="Andreopoulos W."/>
            <person name="He G."/>
            <person name="Johnson J."/>
            <person name="Nolan M."/>
            <person name="Tritt A."/>
            <person name="Barry K.W."/>
            <person name="Grigoriev I.V."/>
            <person name="Nagy L.G."/>
            <person name="Hibbett D."/>
            <person name="Henrissat B."/>
            <person name="Matheny P.B."/>
            <person name="Labbe J."/>
            <person name="Martin F.M."/>
        </authorList>
    </citation>
    <scope>NUCLEOTIDE SEQUENCE</scope>
    <source>
        <strain evidence="1">HHB10654</strain>
    </source>
</reference>